<feature type="compositionally biased region" description="Polar residues" evidence="1">
    <location>
        <begin position="97"/>
        <end position="112"/>
    </location>
</feature>
<keyword evidence="4" id="KW-1185">Reference proteome</keyword>
<accession>A0ABQ9NSK0</accession>
<evidence type="ECO:0000313" key="3">
    <source>
        <dbReference type="EMBL" id="KAJ9664446.1"/>
    </source>
</evidence>
<reference evidence="3" key="1">
    <citation type="submission" date="2022-10" db="EMBL/GenBank/DDBJ databases">
        <title>Culturing micro-colonial fungi from biological soil crusts in the Mojave desert and describing Neophaeococcomyces mojavensis, and introducing the new genera and species Taxawa tesnikishii.</title>
        <authorList>
            <person name="Kurbessoian T."/>
            <person name="Stajich J.E."/>
        </authorList>
    </citation>
    <scope>NUCLEOTIDE SEQUENCE</scope>
    <source>
        <strain evidence="3">TK_1</strain>
    </source>
</reference>
<evidence type="ECO:0000256" key="2">
    <source>
        <dbReference type="SAM" id="Phobius"/>
    </source>
</evidence>
<keyword evidence="2" id="KW-0472">Membrane</keyword>
<keyword evidence="2" id="KW-0812">Transmembrane</keyword>
<feature type="region of interest" description="Disordered" evidence="1">
    <location>
        <begin position="71"/>
        <end position="127"/>
    </location>
</feature>
<evidence type="ECO:0000256" key="1">
    <source>
        <dbReference type="SAM" id="MobiDB-lite"/>
    </source>
</evidence>
<keyword evidence="2" id="KW-1133">Transmembrane helix</keyword>
<proteinExistence type="predicted"/>
<organism evidence="3 4">
    <name type="scientific">Coniosporium apollinis</name>
    <dbReference type="NCBI Taxonomy" id="61459"/>
    <lineage>
        <taxon>Eukaryota</taxon>
        <taxon>Fungi</taxon>
        <taxon>Dikarya</taxon>
        <taxon>Ascomycota</taxon>
        <taxon>Pezizomycotina</taxon>
        <taxon>Dothideomycetes</taxon>
        <taxon>Dothideomycetes incertae sedis</taxon>
        <taxon>Coniosporium</taxon>
    </lineage>
</organism>
<protein>
    <submittedName>
        <fullName evidence="3">Uncharacterized protein</fullName>
    </submittedName>
</protein>
<gene>
    <name evidence="3" type="ORF">H2201_005194</name>
</gene>
<name>A0ABQ9NSK0_9PEZI</name>
<feature type="compositionally biased region" description="Low complexity" evidence="1">
    <location>
        <begin position="113"/>
        <end position="127"/>
    </location>
</feature>
<dbReference type="Proteomes" id="UP001172684">
    <property type="component" value="Unassembled WGS sequence"/>
</dbReference>
<dbReference type="EMBL" id="JAPDRL010000037">
    <property type="protein sequence ID" value="KAJ9664446.1"/>
    <property type="molecule type" value="Genomic_DNA"/>
</dbReference>
<sequence length="475" mass="50685">MTTILITPNPENLGPTVTVNTVLDGARTIILTTTPPVTGSSLITSVPDTEGQLVSVVLVNAADIPQTSTRQLEAGSSVLSSTPTPPAVVTPTATVANSQSNISNPAVPSTAQPSASNGPNNNPSGDDGLSAGAAAGVGIGCVIIGALLGALAFWFFVMRKPKTRRIRRDHEAGRLGGFSSDPSQKESKYPSATTTAVNGAVATSYVDKNLPQPLEDDAISGEMSRLRSSIKNHVQSYYHSSPVNLGVINGAALGSLGNELPVPPASLEALIASPNTRQIALRFCIAWIIISRMGLESDFETTFLPPEVASCIQSMRGMIDNPTGKHASASEPKPKPGVDFSAARIAFLSKWRQITAALMQPTYGQGVMSGDDHRMHNIGDAMELLEAILRPFATDQPAGEQRRRNLEEILKRAAKFAYVLFSQPSFWQFEWNDSRMERDSLVVFPALLQTADEAGQLLSRPRVFGEMEVVRKIVA</sequence>
<feature type="transmembrane region" description="Helical" evidence="2">
    <location>
        <begin position="133"/>
        <end position="157"/>
    </location>
</feature>
<feature type="region of interest" description="Disordered" evidence="1">
    <location>
        <begin position="170"/>
        <end position="192"/>
    </location>
</feature>
<comment type="caution">
    <text evidence="3">The sequence shown here is derived from an EMBL/GenBank/DDBJ whole genome shotgun (WGS) entry which is preliminary data.</text>
</comment>
<evidence type="ECO:0000313" key="4">
    <source>
        <dbReference type="Proteomes" id="UP001172684"/>
    </source>
</evidence>